<dbReference type="InterPro" id="IPR004522">
    <property type="entry name" value="Asn-tRNA-ligase"/>
</dbReference>
<dbReference type="EC" id="6.1.1.22" evidence="7"/>
<dbReference type="InterPro" id="IPR004365">
    <property type="entry name" value="NA-bd_OB_tRNA"/>
</dbReference>
<evidence type="ECO:0000256" key="6">
    <source>
        <dbReference type="ARBA" id="ARBA00023146"/>
    </source>
</evidence>
<comment type="subunit">
    <text evidence="7">Homodimer.</text>
</comment>
<keyword evidence="5 7" id="KW-0648">Protein biosynthesis</keyword>
<dbReference type="PATRIC" id="fig|1313304.3.peg.597"/>
<dbReference type="RefSeq" id="WP_022636147.1">
    <property type="nucleotide sequence ID" value="NZ_ASJR01000004.1"/>
</dbReference>
<dbReference type="NCBIfam" id="NF003037">
    <property type="entry name" value="PRK03932.1"/>
    <property type="match status" value="1"/>
</dbReference>
<keyword evidence="2 7" id="KW-0436">Ligase</keyword>
<dbReference type="Pfam" id="PF00152">
    <property type="entry name" value="tRNA-synt_2"/>
    <property type="match status" value="1"/>
</dbReference>
<dbReference type="CDD" id="cd04318">
    <property type="entry name" value="EcAsnRS_like_N"/>
    <property type="match status" value="1"/>
</dbReference>
<dbReference type="InterPro" id="IPR002312">
    <property type="entry name" value="Asp/Asn-tRNA-synth_IIb"/>
</dbReference>
<dbReference type="InterPro" id="IPR012340">
    <property type="entry name" value="NA-bd_OB-fold"/>
</dbReference>
<dbReference type="eggNOG" id="COG0017">
    <property type="taxonomic scope" value="Bacteria"/>
</dbReference>
<keyword evidence="3 7" id="KW-0547">Nucleotide-binding</keyword>
<dbReference type="GO" id="GO:0003676">
    <property type="term" value="F:nucleic acid binding"/>
    <property type="evidence" value="ECO:0007669"/>
    <property type="project" value="InterPro"/>
</dbReference>
<dbReference type="STRING" id="1313304.CALK_0622"/>
<evidence type="ECO:0000256" key="2">
    <source>
        <dbReference type="ARBA" id="ARBA00022598"/>
    </source>
</evidence>
<sequence length="457" mass="51537">MSRRQDICEVKALENLPCNVSVAGWVRTVRRGKNILFIEINDGSCLENLQVVCDHRVNSFSEIATVKTGASLSVSGKLVMSPASGQRVELQGQIVHIYGRADATFPLQKKGHSMAFLRTMPHLRPRTNTFSALTRVRSALSQAVHRFFDQRRFVYLHTPIITANDCEGAGELFQVTTRKETEVAESPDSYEQDFFGKKTFLTVSGQLEGEAYATAVGKIYTFGPTFRAENSHTSHHLAEFWMIEPEASFYELGDVMNLAEDFLRFLCGELLSVCAEDLSFFDSRICPGVRERLEKIQETLICRVSYTEAVASIQEADTTFETALSWGMDLQKEHERYLTEVLYGAPVIVYDYPRELKPFYMKVNDDTKTVAAMDLLVPHVGELIGGAERESRLEVLVEQMARCKIDPKAYDWYLDLRRYGSVPHGGFGVGFDRLVQFVTGMKNIRDVIPFPRSAGSI</sequence>
<evidence type="ECO:0000256" key="1">
    <source>
        <dbReference type="ARBA" id="ARBA00008226"/>
    </source>
</evidence>
<comment type="subcellular location">
    <subcellularLocation>
        <location evidence="7">Cytoplasm</location>
    </subcellularLocation>
</comment>
<dbReference type="InterPro" id="IPR006195">
    <property type="entry name" value="aa-tRNA-synth_II"/>
</dbReference>
<dbReference type="PRINTS" id="PR01042">
    <property type="entry name" value="TRNASYNTHASP"/>
</dbReference>
<dbReference type="PROSITE" id="PS50862">
    <property type="entry name" value="AA_TRNA_LIGASE_II"/>
    <property type="match status" value="1"/>
</dbReference>
<gene>
    <name evidence="7" type="primary">asnS</name>
    <name evidence="9" type="ORF">CALK_0622</name>
</gene>
<keyword evidence="6 7" id="KW-0030">Aminoacyl-tRNA synthetase</keyword>
<dbReference type="SUPFAM" id="SSF55681">
    <property type="entry name" value="Class II aaRS and biotin synthetases"/>
    <property type="match status" value="1"/>
</dbReference>
<dbReference type="InterPro" id="IPR045864">
    <property type="entry name" value="aa-tRNA-synth_II/BPL/LPL"/>
</dbReference>
<dbReference type="Pfam" id="PF01336">
    <property type="entry name" value="tRNA_anti-codon"/>
    <property type="match status" value="1"/>
</dbReference>
<proteinExistence type="inferred from homology"/>
<evidence type="ECO:0000313" key="10">
    <source>
        <dbReference type="Proteomes" id="UP000017148"/>
    </source>
</evidence>
<dbReference type="PANTHER" id="PTHR22594">
    <property type="entry name" value="ASPARTYL/LYSYL-TRNA SYNTHETASE"/>
    <property type="match status" value="1"/>
</dbReference>
<dbReference type="EMBL" id="ASJR01000004">
    <property type="protein sequence ID" value="ERP38848.1"/>
    <property type="molecule type" value="Genomic_DNA"/>
</dbReference>
<organism evidence="9 10">
    <name type="scientific">Chitinivibrio alkaliphilus ACht1</name>
    <dbReference type="NCBI Taxonomy" id="1313304"/>
    <lineage>
        <taxon>Bacteria</taxon>
        <taxon>Pseudomonadati</taxon>
        <taxon>Fibrobacterota</taxon>
        <taxon>Chitinivibrionia</taxon>
        <taxon>Chitinivibrionales</taxon>
        <taxon>Chitinivibrionaceae</taxon>
        <taxon>Chitinivibrio</taxon>
    </lineage>
</organism>
<reference evidence="9 10" key="1">
    <citation type="journal article" date="2013" name="Environ. Microbiol.">
        <title>Genome analysis of Chitinivibrio alkaliphilus gen. nov., sp. nov., a novel extremely haloalkaliphilic anaerobic chitinolytic bacterium from the candidate phylum Termite Group 3.</title>
        <authorList>
            <person name="Sorokin D.Y."/>
            <person name="Gumerov V.M."/>
            <person name="Rakitin A.L."/>
            <person name="Beletsky A.V."/>
            <person name="Damste J.S."/>
            <person name="Muyzer G."/>
            <person name="Mardanov A.V."/>
            <person name="Ravin N.V."/>
        </authorList>
    </citation>
    <scope>NUCLEOTIDE SEQUENCE [LARGE SCALE GENOMIC DNA]</scope>
    <source>
        <strain evidence="9 10">ACht1</strain>
    </source>
</reference>
<evidence type="ECO:0000256" key="4">
    <source>
        <dbReference type="ARBA" id="ARBA00022840"/>
    </source>
</evidence>
<dbReference type="AlphaFoldDB" id="U7DBB4"/>
<keyword evidence="7" id="KW-0963">Cytoplasm</keyword>
<dbReference type="GO" id="GO:0004816">
    <property type="term" value="F:asparagine-tRNA ligase activity"/>
    <property type="evidence" value="ECO:0007669"/>
    <property type="project" value="UniProtKB-UniRule"/>
</dbReference>
<dbReference type="PANTHER" id="PTHR22594:SF34">
    <property type="entry name" value="ASPARAGINE--TRNA LIGASE, MITOCHONDRIAL-RELATED"/>
    <property type="match status" value="1"/>
</dbReference>
<dbReference type="SUPFAM" id="SSF50249">
    <property type="entry name" value="Nucleic acid-binding proteins"/>
    <property type="match status" value="1"/>
</dbReference>
<dbReference type="Gene3D" id="3.30.930.10">
    <property type="entry name" value="Bira Bifunctional Protein, Domain 2"/>
    <property type="match status" value="1"/>
</dbReference>
<dbReference type="NCBIfam" id="TIGR00457">
    <property type="entry name" value="asnS"/>
    <property type="match status" value="1"/>
</dbReference>
<comment type="caution">
    <text evidence="9">The sequence shown here is derived from an EMBL/GenBank/DDBJ whole genome shotgun (WGS) entry which is preliminary data.</text>
</comment>
<dbReference type="FunFam" id="3.30.930.10:FF:000016">
    <property type="entry name" value="Asparagine--tRNA ligase"/>
    <property type="match status" value="1"/>
</dbReference>
<dbReference type="InterPro" id="IPR004364">
    <property type="entry name" value="Aa-tRNA-synt_II"/>
</dbReference>
<accession>U7DBB4</accession>
<evidence type="ECO:0000313" key="9">
    <source>
        <dbReference type="EMBL" id="ERP38848.1"/>
    </source>
</evidence>
<dbReference type="GO" id="GO:0005524">
    <property type="term" value="F:ATP binding"/>
    <property type="evidence" value="ECO:0007669"/>
    <property type="project" value="UniProtKB-UniRule"/>
</dbReference>
<comment type="catalytic activity">
    <reaction evidence="7">
        <text>tRNA(Asn) + L-asparagine + ATP = L-asparaginyl-tRNA(Asn) + AMP + diphosphate + H(+)</text>
        <dbReference type="Rhea" id="RHEA:11180"/>
        <dbReference type="Rhea" id="RHEA-COMP:9659"/>
        <dbReference type="Rhea" id="RHEA-COMP:9674"/>
        <dbReference type="ChEBI" id="CHEBI:15378"/>
        <dbReference type="ChEBI" id="CHEBI:30616"/>
        <dbReference type="ChEBI" id="CHEBI:33019"/>
        <dbReference type="ChEBI" id="CHEBI:58048"/>
        <dbReference type="ChEBI" id="CHEBI:78442"/>
        <dbReference type="ChEBI" id="CHEBI:78515"/>
        <dbReference type="ChEBI" id="CHEBI:456215"/>
        <dbReference type="EC" id="6.1.1.22"/>
    </reaction>
</comment>
<feature type="domain" description="Aminoacyl-transfer RNA synthetases class-II family profile" evidence="8">
    <location>
        <begin position="135"/>
        <end position="449"/>
    </location>
</feature>
<dbReference type="Proteomes" id="UP000017148">
    <property type="component" value="Unassembled WGS sequence"/>
</dbReference>
<dbReference type="GO" id="GO:0006421">
    <property type="term" value="P:asparaginyl-tRNA aminoacylation"/>
    <property type="evidence" value="ECO:0007669"/>
    <property type="project" value="UniProtKB-UniRule"/>
</dbReference>
<dbReference type="CDD" id="cd00776">
    <property type="entry name" value="AsxRS_core"/>
    <property type="match status" value="1"/>
</dbReference>
<protein>
    <recommendedName>
        <fullName evidence="7">Asparagine--tRNA ligase</fullName>
        <ecNumber evidence="7">6.1.1.22</ecNumber>
    </recommendedName>
    <alternativeName>
        <fullName evidence="7">Asparaginyl-tRNA synthetase</fullName>
        <shortName evidence="7">AsnRS</shortName>
    </alternativeName>
</protein>
<keyword evidence="10" id="KW-1185">Reference proteome</keyword>
<dbReference type="HAMAP" id="MF_00534">
    <property type="entry name" value="Asn_tRNA_synth"/>
    <property type="match status" value="1"/>
</dbReference>
<evidence type="ECO:0000256" key="5">
    <source>
        <dbReference type="ARBA" id="ARBA00022917"/>
    </source>
</evidence>
<evidence type="ECO:0000256" key="7">
    <source>
        <dbReference type="HAMAP-Rule" id="MF_00534"/>
    </source>
</evidence>
<evidence type="ECO:0000256" key="3">
    <source>
        <dbReference type="ARBA" id="ARBA00022741"/>
    </source>
</evidence>
<comment type="similarity">
    <text evidence="1 7">Belongs to the class-II aminoacyl-tRNA synthetase family.</text>
</comment>
<evidence type="ECO:0000259" key="8">
    <source>
        <dbReference type="PROSITE" id="PS50862"/>
    </source>
</evidence>
<dbReference type="Gene3D" id="2.40.50.140">
    <property type="entry name" value="Nucleic acid-binding proteins"/>
    <property type="match status" value="1"/>
</dbReference>
<name>U7DBB4_9BACT</name>
<dbReference type="GO" id="GO:0005737">
    <property type="term" value="C:cytoplasm"/>
    <property type="evidence" value="ECO:0007669"/>
    <property type="project" value="UniProtKB-SubCell"/>
</dbReference>
<keyword evidence="4 7" id="KW-0067">ATP-binding</keyword>